<dbReference type="InterPro" id="IPR001173">
    <property type="entry name" value="Glyco_trans_2-like"/>
</dbReference>
<dbReference type="PATRIC" id="fig|762968.3.peg.3153"/>
<dbReference type="SUPFAM" id="SSF53448">
    <property type="entry name" value="Nucleotide-diphospho-sugar transferases"/>
    <property type="match status" value="1"/>
</dbReference>
<dbReference type="AlphaFoldDB" id="G5SW24"/>
<dbReference type="RefSeq" id="WP_008622798.1">
    <property type="nucleotide sequence ID" value="NZ_JH376642.1"/>
</dbReference>
<keyword evidence="3" id="KW-1185">Reference proteome</keyword>
<dbReference type="EMBL" id="AFFY01000074">
    <property type="protein sequence ID" value="EHG98489.1"/>
    <property type="molecule type" value="Genomic_DNA"/>
</dbReference>
<dbReference type="Proteomes" id="UP000003598">
    <property type="component" value="Unassembled WGS sequence"/>
</dbReference>
<dbReference type="HOGENOM" id="CLU_077345_0_0_10"/>
<dbReference type="STRING" id="762968.HMPREF9441_03596"/>
<dbReference type="PANTHER" id="PTHR43179:SF7">
    <property type="entry name" value="RHAMNOSYLTRANSFERASE WBBL"/>
    <property type="match status" value="1"/>
</dbReference>
<reference evidence="2 3" key="1">
    <citation type="submission" date="2011-03" db="EMBL/GenBank/DDBJ databases">
        <authorList>
            <person name="Weinstock G."/>
            <person name="Sodergren E."/>
            <person name="Clifton S."/>
            <person name="Fulton L."/>
            <person name="Fulton B."/>
            <person name="Courtney L."/>
            <person name="Fronick C."/>
            <person name="Harrison M."/>
            <person name="Strong C."/>
            <person name="Farmer C."/>
            <person name="Delahaunty K."/>
            <person name="Markovic C."/>
            <person name="Hall O."/>
            <person name="Minx P."/>
            <person name="Tomlinson C."/>
            <person name="Mitreva M."/>
            <person name="Hou S."/>
            <person name="Chen J."/>
            <person name="Wollam A."/>
            <person name="Pepin K.H."/>
            <person name="Johnson M."/>
            <person name="Bhonagiri V."/>
            <person name="Zhang X."/>
            <person name="Suruliraj S."/>
            <person name="Warren W."/>
            <person name="Chinwalla A."/>
            <person name="Mardis E.R."/>
            <person name="Wilson R.K."/>
        </authorList>
    </citation>
    <scope>NUCLEOTIDE SEQUENCE [LARGE SCALE GENOMIC DNA]</scope>
    <source>
        <strain evidence="2 3">YIT 11840</strain>
    </source>
</reference>
<dbReference type="InterPro" id="IPR029044">
    <property type="entry name" value="Nucleotide-diphossugar_trans"/>
</dbReference>
<proteinExistence type="predicted"/>
<evidence type="ECO:0000313" key="3">
    <source>
        <dbReference type="Proteomes" id="UP000003598"/>
    </source>
</evidence>
<comment type="caution">
    <text evidence="2">The sequence shown here is derived from an EMBL/GenBank/DDBJ whole genome shotgun (WGS) entry which is preliminary data.</text>
</comment>
<name>G5SW24_9BACT</name>
<evidence type="ECO:0000259" key="1">
    <source>
        <dbReference type="Pfam" id="PF00535"/>
    </source>
</evidence>
<dbReference type="eggNOG" id="COG0463">
    <property type="taxonomic scope" value="Bacteria"/>
</dbReference>
<dbReference type="OrthoDB" id="761861at2"/>
<feature type="domain" description="Glycosyltransferase 2-like" evidence="1">
    <location>
        <begin position="3"/>
        <end position="163"/>
    </location>
</feature>
<dbReference type="Gene3D" id="3.90.550.10">
    <property type="entry name" value="Spore Coat Polysaccharide Biosynthesis Protein SpsA, Chain A"/>
    <property type="match status" value="1"/>
</dbReference>
<sequence length="300" mass="35245">MLSILIPTYNYVCVKLVTDLQQQAERLECPYEILVADDASEDAFKRENRKINGIPNCKYIELQENVGRSRIRNILGRLARYDYLIFMDCDASVVSNEFLSRYMAVRNAAEVVYGGLVHPEQLPSPKVSLAYSYEKHAEPHFTAEKRALHPYKVFRTFNFMILRETFLKHPFDETITHYGHEDTLFGLVLKKEGIKILHIDNPLMNCGLDTNRNVLRKTEESLRTLYVHRDKLERSSGVHRLYGTLQRLHLVLFVSLLYRLCRPMIRRNLYSKHPNLYFFAFYKVGYYCSLFDKNNSLVNQ</sequence>
<protein>
    <submittedName>
        <fullName evidence="2">Glycosyltransferase, group 2 family protein</fullName>
    </submittedName>
</protein>
<organism evidence="2 3">
    <name type="scientific">Paraprevotella clara YIT 11840</name>
    <dbReference type="NCBI Taxonomy" id="762968"/>
    <lineage>
        <taxon>Bacteria</taxon>
        <taxon>Pseudomonadati</taxon>
        <taxon>Bacteroidota</taxon>
        <taxon>Bacteroidia</taxon>
        <taxon>Bacteroidales</taxon>
        <taxon>Prevotellaceae</taxon>
        <taxon>Paraprevotella</taxon>
    </lineage>
</organism>
<accession>G5SW24</accession>
<dbReference type="GeneID" id="93558781"/>
<evidence type="ECO:0000313" key="2">
    <source>
        <dbReference type="EMBL" id="EHG98489.1"/>
    </source>
</evidence>
<keyword evidence="2" id="KW-0808">Transferase</keyword>
<gene>
    <name evidence="2" type="ORF">HMPREF9441_03596</name>
</gene>
<dbReference type="PANTHER" id="PTHR43179">
    <property type="entry name" value="RHAMNOSYLTRANSFERASE WBBL"/>
    <property type="match status" value="1"/>
</dbReference>
<dbReference type="GO" id="GO:0016740">
    <property type="term" value="F:transferase activity"/>
    <property type="evidence" value="ECO:0007669"/>
    <property type="project" value="UniProtKB-KW"/>
</dbReference>
<dbReference type="Pfam" id="PF00535">
    <property type="entry name" value="Glycos_transf_2"/>
    <property type="match status" value="1"/>
</dbReference>